<dbReference type="PROSITE" id="PS50994">
    <property type="entry name" value="INTEGRASE"/>
    <property type="match status" value="1"/>
</dbReference>
<organism evidence="2 3">
    <name type="scientific">Dorcoceras hygrometricum</name>
    <dbReference type="NCBI Taxonomy" id="472368"/>
    <lineage>
        <taxon>Eukaryota</taxon>
        <taxon>Viridiplantae</taxon>
        <taxon>Streptophyta</taxon>
        <taxon>Embryophyta</taxon>
        <taxon>Tracheophyta</taxon>
        <taxon>Spermatophyta</taxon>
        <taxon>Magnoliopsida</taxon>
        <taxon>eudicotyledons</taxon>
        <taxon>Gunneridae</taxon>
        <taxon>Pentapetalae</taxon>
        <taxon>asterids</taxon>
        <taxon>lamiids</taxon>
        <taxon>Lamiales</taxon>
        <taxon>Gesneriaceae</taxon>
        <taxon>Didymocarpoideae</taxon>
        <taxon>Trichosporeae</taxon>
        <taxon>Loxocarpinae</taxon>
        <taxon>Dorcoceras</taxon>
    </lineage>
</organism>
<dbReference type="InterPro" id="IPR012337">
    <property type="entry name" value="RNaseH-like_sf"/>
</dbReference>
<dbReference type="OrthoDB" id="95964at2759"/>
<dbReference type="AlphaFoldDB" id="A0A2Z7CZX2"/>
<dbReference type="PANTHER" id="PTHR45835:SF99">
    <property type="entry name" value="CHROMO DOMAIN-CONTAINING PROTEIN-RELATED"/>
    <property type="match status" value="1"/>
</dbReference>
<feature type="domain" description="Integrase catalytic" evidence="1">
    <location>
        <begin position="1"/>
        <end position="151"/>
    </location>
</feature>
<dbReference type="InterPro" id="IPR001584">
    <property type="entry name" value="Integrase_cat-core"/>
</dbReference>
<name>A0A2Z7CZX2_9LAMI</name>
<dbReference type="Gene3D" id="3.30.420.10">
    <property type="entry name" value="Ribonuclease H-like superfamily/Ribonuclease H"/>
    <property type="match status" value="1"/>
</dbReference>
<dbReference type="Proteomes" id="UP000250235">
    <property type="component" value="Unassembled WGS sequence"/>
</dbReference>
<sequence>MDFVVGLPRSPRGYTAIWVIVDRLTKSAHFLPVKTTFTLTQYVELYIREVVRLYGISVSIVSDRDTIFTFAFWRSLHAALGTRLAFSTAFHPQTDGQSERVNQILEDLLRACAINFQGTWDSILLLVEFTYNNSFQASIVMAPYEALYGRICRSPVHLEEVGERVLIGPELVQKTADIVTRI</sequence>
<proteinExistence type="predicted"/>
<gene>
    <name evidence="2" type="ORF">F511_22323</name>
</gene>
<dbReference type="EMBL" id="KQ991055">
    <property type="protein sequence ID" value="KZV52485.1"/>
    <property type="molecule type" value="Genomic_DNA"/>
</dbReference>
<dbReference type="PANTHER" id="PTHR45835">
    <property type="entry name" value="YALI0A06105P"/>
    <property type="match status" value="1"/>
</dbReference>
<protein>
    <recommendedName>
        <fullName evidence="1">Integrase catalytic domain-containing protein</fullName>
    </recommendedName>
</protein>
<evidence type="ECO:0000313" key="2">
    <source>
        <dbReference type="EMBL" id="KZV52485.1"/>
    </source>
</evidence>
<dbReference type="GO" id="GO:0015074">
    <property type="term" value="P:DNA integration"/>
    <property type="evidence" value="ECO:0007669"/>
    <property type="project" value="InterPro"/>
</dbReference>
<dbReference type="SUPFAM" id="SSF53098">
    <property type="entry name" value="Ribonuclease H-like"/>
    <property type="match status" value="1"/>
</dbReference>
<evidence type="ECO:0000313" key="3">
    <source>
        <dbReference type="Proteomes" id="UP000250235"/>
    </source>
</evidence>
<keyword evidence="3" id="KW-1185">Reference proteome</keyword>
<evidence type="ECO:0000259" key="1">
    <source>
        <dbReference type="PROSITE" id="PS50994"/>
    </source>
</evidence>
<dbReference type="GO" id="GO:0003676">
    <property type="term" value="F:nucleic acid binding"/>
    <property type="evidence" value="ECO:0007669"/>
    <property type="project" value="InterPro"/>
</dbReference>
<accession>A0A2Z7CZX2</accession>
<reference evidence="2 3" key="1">
    <citation type="journal article" date="2015" name="Proc. Natl. Acad. Sci. U.S.A.">
        <title>The resurrection genome of Boea hygrometrica: A blueprint for survival of dehydration.</title>
        <authorList>
            <person name="Xiao L."/>
            <person name="Yang G."/>
            <person name="Zhang L."/>
            <person name="Yang X."/>
            <person name="Zhao S."/>
            <person name="Ji Z."/>
            <person name="Zhou Q."/>
            <person name="Hu M."/>
            <person name="Wang Y."/>
            <person name="Chen M."/>
            <person name="Xu Y."/>
            <person name="Jin H."/>
            <person name="Xiao X."/>
            <person name="Hu G."/>
            <person name="Bao F."/>
            <person name="Hu Y."/>
            <person name="Wan P."/>
            <person name="Li L."/>
            <person name="Deng X."/>
            <person name="Kuang T."/>
            <person name="Xiang C."/>
            <person name="Zhu J.K."/>
            <person name="Oliver M.J."/>
            <person name="He Y."/>
        </authorList>
    </citation>
    <scope>NUCLEOTIDE SEQUENCE [LARGE SCALE GENOMIC DNA]</scope>
    <source>
        <strain evidence="3">cv. XS01</strain>
    </source>
</reference>
<dbReference type="InterPro" id="IPR036397">
    <property type="entry name" value="RNaseH_sf"/>
</dbReference>